<keyword evidence="3" id="KW-0285">Flavoprotein</keyword>
<name>A0A3S3PF86_9ACAR</name>
<keyword evidence="2 3" id="KW-0274">FAD</keyword>
<keyword evidence="7" id="KW-1185">Reference proteome</keyword>
<comment type="similarity">
    <text evidence="1 3">Belongs to the GMC oxidoreductase family.</text>
</comment>
<reference evidence="6 7" key="1">
    <citation type="journal article" date="2018" name="Gigascience">
        <title>Genomes of trombidid mites reveal novel predicted allergens and laterally-transferred genes associated with secondary metabolism.</title>
        <authorList>
            <person name="Dong X."/>
            <person name="Chaisiri K."/>
            <person name="Xia D."/>
            <person name="Armstrong S.D."/>
            <person name="Fang Y."/>
            <person name="Donnelly M.J."/>
            <person name="Kadowaki T."/>
            <person name="McGarry J.W."/>
            <person name="Darby A.C."/>
            <person name="Makepeace B.L."/>
        </authorList>
    </citation>
    <scope>NUCLEOTIDE SEQUENCE [LARGE SCALE GENOMIC DNA]</scope>
    <source>
        <strain evidence="6">UoL-WK</strain>
    </source>
</reference>
<dbReference type="InterPro" id="IPR000172">
    <property type="entry name" value="GMC_OxRdtase_N"/>
</dbReference>
<sequence length="588" mass="65875">MASRLSENPQWKVLLLEAGGSENILTDIPLSAANLQMTPLDWAYQTEPQKAACYGLKNRRMHWPRGRVLGGSSVLNYMLYTRGNRRDYDNWARLGCYGWSYEEVLPYFIKSEDNQDPQIAENGFHGVGGYLTVMASPDPTPIGKAFPKAGKFLGYRNLDLNGPIQTGFAIPQGTIRKGARCSTAKAFLLPAKFRENLHVLTFAYVTKILFNEKKKAIGIEFDRFSLSHSVYVRREVILSAGSINSPQLLMLSGIGPAEHLRKMKIPIVANLPVGKNLQDHIYPGVHFYLKETGLSLVQRRVVNPQNLIKYFTLGRGPLTILGGVEGLGFIKTKYSNLSDDYPDFQIHMLTGDLSSDDGQAFRRVQGVTKKLWEQYYLPYVNYDTFSLYPVLLRPKSRGFIKLRSASLYDPPIIDPKYLTHPDDILAMVDAMKICIAVGLTPAYRKFGSRLFERVIPGCESYPILSDEYLACQARTYTQTIYHPVGTCRMGPAHDKRSVVDPELRVLGGVKGLRVVDASIMPLLISGNTNAPTIMIAEMAADMIKGTKLAPMKGILNQVNTYSSSFTNYKRVNKLFNEAKHMFSVSLKL</sequence>
<evidence type="ECO:0000259" key="4">
    <source>
        <dbReference type="PROSITE" id="PS00623"/>
    </source>
</evidence>
<accession>A0A3S3PF86</accession>
<dbReference type="OrthoDB" id="269227at2759"/>
<proteinExistence type="inferred from homology"/>
<dbReference type="GO" id="GO:0050660">
    <property type="term" value="F:flavin adenine dinucleotide binding"/>
    <property type="evidence" value="ECO:0007669"/>
    <property type="project" value="InterPro"/>
</dbReference>
<evidence type="ECO:0000256" key="1">
    <source>
        <dbReference type="ARBA" id="ARBA00010790"/>
    </source>
</evidence>
<evidence type="ECO:0000313" key="7">
    <source>
        <dbReference type="Proteomes" id="UP000285301"/>
    </source>
</evidence>
<dbReference type="PANTHER" id="PTHR11552">
    <property type="entry name" value="GLUCOSE-METHANOL-CHOLINE GMC OXIDOREDUCTASE"/>
    <property type="match status" value="1"/>
</dbReference>
<dbReference type="Pfam" id="PF00732">
    <property type="entry name" value="GMC_oxred_N"/>
    <property type="match status" value="1"/>
</dbReference>
<dbReference type="SUPFAM" id="SSF54373">
    <property type="entry name" value="FAD-linked reductases, C-terminal domain"/>
    <property type="match status" value="1"/>
</dbReference>
<evidence type="ECO:0000256" key="3">
    <source>
        <dbReference type="RuleBase" id="RU003968"/>
    </source>
</evidence>
<dbReference type="PROSITE" id="PS00623">
    <property type="entry name" value="GMC_OXRED_1"/>
    <property type="match status" value="1"/>
</dbReference>
<evidence type="ECO:0000259" key="5">
    <source>
        <dbReference type="PROSITE" id="PS00624"/>
    </source>
</evidence>
<dbReference type="GO" id="GO:0016614">
    <property type="term" value="F:oxidoreductase activity, acting on CH-OH group of donors"/>
    <property type="evidence" value="ECO:0007669"/>
    <property type="project" value="InterPro"/>
</dbReference>
<dbReference type="Proteomes" id="UP000285301">
    <property type="component" value="Unassembled WGS sequence"/>
</dbReference>
<evidence type="ECO:0000313" key="6">
    <source>
        <dbReference type="EMBL" id="RWR99828.1"/>
    </source>
</evidence>
<gene>
    <name evidence="6" type="ORF">B4U79_07415</name>
</gene>
<dbReference type="PANTHER" id="PTHR11552:SF227">
    <property type="entry name" value="GLUCOSE DEHYDROGENASE [FAD, QUINONE]-LIKE PROTEIN"/>
    <property type="match status" value="1"/>
</dbReference>
<comment type="cofactor">
    <cofactor evidence="2">
        <name>FAD</name>
        <dbReference type="ChEBI" id="CHEBI:57692"/>
    </cofactor>
</comment>
<comment type="caution">
    <text evidence="6">The sequence shown here is derived from an EMBL/GenBank/DDBJ whole genome shotgun (WGS) entry which is preliminary data.</text>
</comment>
<dbReference type="InterPro" id="IPR007867">
    <property type="entry name" value="GMC_OxRtase_C"/>
</dbReference>
<dbReference type="EMBL" id="NCKU01013456">
    <property type="protein sequence ID" value="RWR99828.1"/>
    <property type="molecule type" value="Genomic_DNA"/>
</dbReference>
<dbReference type="PIRSF" id="PIRSF000137">
    <property type="entry name" value="Alcohol_oxidase"/>
    <property type="match status" value="1"/>
</dbReference>
<dbReference type="PROSITE" id="PS00624">
    <property type="entry name" value="GMC_OXRED_2"/>
    <property type="match status" value="1"/>
</dbReference>
<dbReference type="Gene3D" id="3.30.560.10">
    <property type="entry name" value="Glucose Oxidase, domain 3"/>
    <property type="match status" value="1"/>
</dbReference>
<evidence type="ECO:0000256" key="2">
    <source>
        <dbReference type="PIRSR" id="PIRSR000137-2"/>
    </source>
</evidence>
<dbReference type="STRING" id="1965070.A0A3S3PF86"/>
<dbReference type="InterPro" id="IPR012132">
    <property type="entry name" value="GMC_OxRdtase"/>
</dbReference>
<dbReference type="InterPro" id="IPR036188">
    <property type="entry name" value="FAD/NAD-bd_sf"/>
</dbReference>
<dbReference type="AlphaFoldDB" id="A0A3S3PF86"/>
<dbReference type="SUPFAM" id="SSF51905">
    <property type="entry name" value="FAD/NAD(P)-binding domain"/>
    <property type="match status" value="1"/>
</dbReference>
<dbReference type="Pfam" id="PF05199">
    <property type="entry name" value="GMC_oxred_C"/>
    <property type="match status" value="1"/>
</dbReference>
<feature type="binding site" evidence="2">
    <location>
        <position position="205"/>
    </location>
    <ligand>
        <name>FAD</name>
        <dbReference type="ChEBI" id="CHEBI:57692"/>
    </ligand>
</feature>
<feature type="domain" description="Glucose-methanol-choline oxidoreductase N-terminal" evidence="4">
    <location>
        <begin position="66"/>
        <end position="89"/>
    </location>
</feature>
<feature type="binding site" evidence="2">
    <location>
        <position position="68"/>
    </location>
    <ligand>
        <name>FAD</name>
        <dbReference type="ChEBI" id="CHEBI:57692"/>
    </ligand>
</feature>
<feature type="domain" description="Glucose-methanol-choline oxidoreductase N-terminal" evidence="5">
    <location>
        <begin position="241"/>
        <end position="255"/>
    </location>
</feature>
<protein>
    <submittedName>
        <fullName evidence="6">Glucose dehydrogenase (Acceptor)-like protein 3</fullName>
    </submittedName>
</protein>
<organism evidence="6 7">
    <name type="scientific">Dinothrombium tinctorium</name>
    <dbReference type="NCBI Taxonomy" id="1965070"/>
    <lineage>
        <taxon>Eukaryota</taxon>
        <taxon>Metazoa</taxon>
        <taxon>Ecdysozoa</taxon>
        <taxon>Arthropoda</taxon>
        <taxon>Chelicerata</taxon>
        <taxon>Arachnida</taxon>
        <taxon>Acari</taxon>
        <taxon>Acariformes</taxon>
        <taxon>Trombidiformes</taxon>
        <taxon>Prostigmata</taxon>
        <taxon>Anystina</taxon>
        <taxon>Parasitengona</taxon>
        <taxon>Trombidioidea</taxon>
        <taxon>Trombidiidae</taxon>
        <taxon>Dinothrombium</taxon>
    </lineage>
</organism>
<dbReference type="Gene3D" id="3.50.50.60">
    <property type="entry name" value="FAD/NAD(P)-binding domain"/>
    <property type="match status" value="1"/>
</dbReference>